<evidence type="ECO:0000256" key="4">
    <source>
        <dbReference type="ARBA" id="ARBA00022631"/>
    </source>
</evidence>
<feature type="domain" description="Oxo-4-hydroxy-4-carboxy-5-ureidoimidazoline decarboxylase" evidence="7">
    <location>
        <begin position="7"/>
        <end position="163"/>
    </location>
</feature>
<evidence type="ECO:0000256" key="2">
    <source>
        <dbReference type="ARBA" id="ARBA00004754"/>
    </source>
</evidence>
<dbReference type="PANTHER" id="PTHR43466">
    <property type="entry name" value="2-OXO-4-HYDROXY-4-CARBOXY-5-UREIDOIMIDAZOLINE DECARBOXYLASE-RELATED"/>
    <property type="match status" value="1"/>
</dbReference>
<dbReference type="GO" id="GO:0051997">
    <property type="term" value="F:2-oxo-4-hydroxy-4-carboxy-5-ureidoimidazoline decarboxylase activity"/>
    <property type="evidence" value="ECO:0007669"/>
    <property type="project" value="UniProtKB-EC"/>
</dbReference>
<evidence type="ECO:0000256" key="3">
    <source>
        <dbReference type="ARBA" id="ARBA00012257"/>
    </source>
</evidence>
<evidence type="ECO:0000256" key="6">
    <source>
        <dbReference type="ARBA" id="ARBA00023239"/>
    </source>
</evidence>
<comment type="caution">
    <text evidence="8">The sequence shown here is derived from an EMBL/GenBank/DDBJ whole genome shotgun (WGS) entry which is preliminary data.</text>
</comment>
<protein>
    <recommendedName>
        <fullName evidence="3">2-oxo-4-hydroxy-4-carboxy-5-ureidoimidazoline decarboxylase</fullName>
        <ecNumber evidence="3">4.1.1.97</ecNumber>
    </recommendedName>
</protein>
<dbReference type="InterPro" id="IPR017595">
    <property type="entry name" value="OHCU_decarboxylase-2"/>
</dbReference>
<dbReference type="SUPFAM" id="SSF158694">
    <property type="entry name" value="UraD-Like"/>
    <property type="match status" value="1"/>
</dbReference>
<name>A0ABY1ZHQ4_9GAMM</name>
<dbReference type="Gene3D" id="1.10.3330.10">
    <property type="entry name" value="Oxo-4-hydroxy-4-carboxy-5-ureidoimidazoline decarboxylase"/>
    <property type="match status" value="1"/>
</dbReference>
<gene>
    <name evidence="8" type="primary">uraD</name>
    <name evidence="8" type="ORF">EZI54_20505</name>
</gene>
<dbReference type="EMBL" id="SJDL01000044">
    <property type="protein sequence ID" value="TBW48997.1"/>
    <property type="molecule type" value="Genomic_DNA"/>
</dbReference>
<dbReference type="Pfam" id="PF09349">
    <property type="entry name" value="OHCU_decarbox"/>
    <property type="match status" value="1"/>
</dbReference>
<keyword evidence="6 8" id="KW-0456">Lyase</keyword>
<evidence type="ECO:0000256" key="1">
    <source>
        <dbReference type="ARBA" id="ARBA00001163"/>
    </source>
</evidence>
<evidence type="ECO:0000313" key="8">
    <source>
        <dbReference type="EMBL" id="TBW48997.1"/>
    </source>
</evidence>
<comment type="catalytic activity">
    <reaction evidence="1">
        <text>5-hydroxy-2-oxo-4-ureido-2,5-dihydro-1H-imidazole-5-carboxylate + H(+) = (S)-allantoin + CO2</text>
        <dbReference type="Rhea" id="RHEA:26301"/>
        <dbReference type="ChEBI" id="CHEBI:15378"/>
        <dbReference type="ChEBI" id="CHEBI:15678"/>
        <dbReference type="ChEBI" id="CHEBI:16526"/>
        <dbReference type="ChEBI" id="CHEBI:58639"/>
        <dbReference type="EC" id="4.1.1.97"/>
    </reaction>
</comment>
<dbReference type="RefSeq" id="WP_131483766.1">
    <property type="nucleotide sequence ID" value="NZ_SJDL01000044.1"/>
</dbReference>
<accession>A0ABY1ZHQ4</accession>
<keyword evidence="9" id="KW-1185">Reference proteome</keyword>
<dbReference type="InterPro" id="IPR036778">
    <property type="entry name" value="OHCU_decarboxylase_sf"/>
</dbReference>
<dbReference type="EC" id="4.1.1.97" evidence="3"/>
<organism evidence="8 9">
    <name type="scientific">Marinobacter halodurans</name>
    <dbReference type="NCBI Taxonomy" id="2528979"/>
    <lineage>
        <taxon>Bacteria</taxon>
        <taxon>Pseudomonadati</taxon>
        <taxon>Pseudomonadota</taxon>
        <taxon>Gammaproteobacteria</taxon>
        <taxon>Pseudomonadales</taxon>
        <taxon>Marinobacteraceae</taxon>
        <taxon>Marinobacter</taxon>
    </lineage>
</organism>
<keyword evidence="4" id="KW-0659">Purine metabolism</keyword>
<dbReference type="NCBIfam" id="NF010372">
    <property type="entry name" value="PRK13798.1"/>
    <property type="match status" value="1"/>
</dbReference>
<evidence type="ECO:0000313" key="9">
    <source>
        <dbReference type="Proteomes" id="UP000313645"/>
    </source>
</evidence>
<dbReference type="Proteomes" id="UP000313645">
    <property type="component" value="Unassembled WGS sequence"/>
</dbReference>
<sequence length="166" mass="18195">MSLASLNAMSATEAADTLRTCCAADRWVEGMVAARPFADRDDLHRKAEALWPAMTERDWLAAFDAHPRIGDVKSLKARYANTHALASGEQSSTAVASDDVLHRLKDANDAYHGKFGFIFIVCATGKSADEMLALLEARLPNSRAQEIENAGREQAKITHLRLDKLV</sequence>
<dbReference type="InterPro" id="IPR018020">
    <property type="entry name" value="OHCU_decarboxylase"/>
</dbReference>
<evidence type="ECO:0000259" key="7">
    <source>
        <dbReference type="Pfam" id="PF09349"/>
    </source>
</evidence>
<dbReference type="NCBIfam" id="TIGR03180">
    <property type="entry name" value="UraD_2"/>
    <property type="match status" value="1"/>
</dbReference>
<evidence type="ECO:0000256" key="5">
    <source>
        <dbReference type="ARBA" id="ARBA00022793"/>
    </source>
</evidence>
<keyword evidence="5" id="KW-0210">Decarboxylase</keyword>
<dbReference type="PANTHER" id="PTHR43466:SF1">
    <property type="entry name" value="2-OXO-4-HYDROXY-4-CARBOXY-5-UREIDOIMIDAZOLINE DECARBOXYLASE-RELATED"/>
    <property type="match status" value="1"/>
</dbReference>
<proteinExistence type="predicted"/>
<comment type="pathway">
    <text evidence="2">Purine metabolism; urate degradation; (S)-allantoin from urate: step 3/3.</text>
</comment>
<reference evidence="8 9" key="1">
    <citation type="submission" date="2019-02" db="EMBL/GenBank/DDBJ databases">
        <title>Marinobacter halodurans sp. nov., a marine bacterium isolated from sea tidal flat.</title>
        <authorList>
            <person name="Yoo Y."/>
            <person name="Lee D.W."/>
            <person name="Kim B.S."/>
            <person name="Kim J.-J."/>
        </authorList>
    </citation>
    <scope>NUCLEOTIDE SEQUENCE [LARGE SCALE GENOMIC DNA]</scope>
    <source>
        <strain evidence="8 9">YJ-S3-2</strain>
    </source>
</reference>